<feature type="compositionally biased region" description="Polar residues" evidence="1">
    <location>
        <begin position="147"/>
        <end position="157"/>
    </location>
</feature>
<dbReference type="EMBL" id="QORE01000021">
    <property type="protein sequence ID" value="RCI76570.1"/>
    <property type="molecule type" value="Genomic_DNA"/>
</dbReference>
<evidence type="ECO:0000313" key="3">
    <source>
        <dbReference type="Proteomes" id="UP000253594"/>
    </source>
</evidence>
<organism evidence="2 3">
    <name type="scientific">Pseudomonas aeruginosa</name>
    <dbReference type="NCBI Taxonomy" id="287"/>
    <lineage>
        <taxon>Bacteria</taxon>
        <taxon>Pseudomonadati</taxon>
        <taxon>Pseudomonadota</taxon>
        <taxon>Gammaproteobacteria</taxon>
        <taxon>Pseudomonadales</taxon>
        <taxon>Pseudomonadaceae</taxon>
        <taxon>Pseudomonas</taxon>
    </lineage>
</organism>
<protein>
    <submittedName>
        <fullName evidence="2">Uncharacterized protein</fullName>
    </submittedName>
</protein>
<sequence length="163" mass="17753">MPRFQPPVEHIDLTPAPMDTWRAALDALIACAPGDTSDIAWHLADAHQSSLLLVDRTVASPGAERLIDRLMLISAGRLLNHRMSREEAHQISFRLLEHARQHTAAHQPDPDAASAMSRPTARQPASPGHRQDLAGQGRDQLPDDVPGQQTPSASTHQEPGDRG</sequence>
<feature type="region of interest" description="Disordered" evidence="1">
    <location>
        <begin position="94"/>
        <end position="163"/>
    </location>
</feature>
<proteinExistence type="predicted"/>
<evidence type="ECO:0000313" key="2">
    <source>
        <dbReference type="EMBL" id="RCI76570.1"/>
    </source>
</evidence>
<gene>
    <name evidence="2" type="ORF">DT376_01690</name>
</gene>
<reference evidence="2 3" key="1">
    <citation type="submission" date="2018-07" db="EMBL/GenBank/DDBJ databases">
        <title>Mechanisms of high-level aminoglycoside resistance among Gram-negative pathogens in Brazil.</title>
        <authorList>
            <person name="Ballaben A.S."/>
            <person name="Darini A.L.C."/>
            <person name="Doi Y."/>
        </authorList>
    </citation>
    <scope>NUCLEOTIDE SEQUENCE [LARGE SCALE GENOMIC DNA]</scope>
    <source>
        <strain evidence="2 3">B2-305</strain>
    </source>
</reference>
<comment type="caution">
    <text evidence="2">The sequence shown here is derived from an EMBL/GenBank/DDBJ whole genome shotgun (WGS) entry which is preliminary data.</text>
</comment>
<dbReference type="Proteomes" id="UP000253594">
    <property type="component" value="Unassembled WGS sequence"/>
</dbReference>
<dbReference type="AlphaFoldDB" id="A0A0C6EMC8"/>
<name>A0A0C6EMC8_PSEAI</name>
<accession>A0A0C6EMC8</accession>
<evidence type="ECO:0000256" key="1">
    <source>
        <dbReference type="SAM" id="MobiDB-lite"/>
    </source>
</evidence>